<dbReference type="EMBL" id="MU266588">
    <property type="protein sequence ID" value="KAH7920319.1"/>
    <property type="molecule type" value="Genomic_DNA"/>
</dbReference>
<proteinExistence type="predicted"/>
<organism evidence="1 2">
    <name type="scientific">Leucogyrophana mollusca</name>
    <dbReference type="NCBI Taxonomy" id="85980"/>
    <lineage>
        <taxon>Eukaryota</taxon>
        <taxon>Fungi</taxon>
        <taxon>Dikarya</taxon>
        <taxon>Basidiomycota</taxon>
        <taxon>Agaricomycotina</taxon>
        <taxon>Agaricomycetes</taxon>
        <taxon>Agaricomycetidae</taxon>
        <taxon>Boletales</taxon>
        <taxon>Boletales incertae sedis</taxon>
        <taxon>Leucogyrophana</taxon>
    </lineage>
</organism>
<name>A0ACB8B4G4_9AGAM</name>
<evidence type="ECO:0000313" key="1">
    <source>
        <dbReference type="EMBL" id="KAH7920319.1"/>
    </source>
</evidence>
<evidence type="ECO:0000313" key="2">
    <source>
        <dbReference type="Proteomes" id="UP000790709"/>
    </source>
</evidence>
<sequence>MAYPAPRRRQPKPPSDVNRDSSLVRASVLETALELGVAHNSTVANWIFNNPLAEAPEEEPEPALEPESQRMTPTLALGSNSTSDESSSLNSPQTHTAVSMVQTPVVESPTMHHIHFEDLKPIELLSPGLAPFRKPRSDEYESDGAKSKRSDDSTWAKKLQPNRRPAEDPGYVSEGQYLAEGKALIQQAKEKSKPKSKSSPSSPKKPEKSHSQPSPNREGSADRGYVSDGGYMSTSSSKSKGSKTSKAMAFFRRKTKNKNAQQDSDDEDDRIPPVPPMPIPPVPSSPKPLRHHVATPSSPTRTGFHPLSLPFASGSQSTASKEKEKSKEAAAITPPRSSDTSSTPSISLSSPPPSKSTFKSRPPPSPSTPLSISTFPNTPLSASTFPTTPLSVSTFPATPLSTSSFPQHAPRSSPLPTSRHIPPPAPPPNQPLPQLPPSPSRPAPTRPIPALPTPSLNSALHRAPSPAAVRKESLNASPPRILPFPQRPTPVHAVTDPLMVPSPAHGRLNADGTVRRYKSSVAAESNPEQLCPPGYQYPGALRRQHSDLALAMRRSEEAEKAGEAEAVPEPDFMSRPSGARTTPPPYSQKQMSISHGLPSCPRPQRQGHALPRPPLIEAPRPTIRPSESNSKFHEHINSASSSTLSQILHTPLNPRRRPPSHDSESNRTHSSQPSSVSRQSSSEQSFGQPMRSSQSSYDQPSTQPSFYSSDLNSLRKLEQSCGQPNQSTFNHDSDPEDGEELGAEEGAEDDDDASFYPSDEKTAGRRTMYLVENGGESGDFDEDAFDFSLGVHASSR</sequence>
<protein>
    <submittedName>
        <fullName evidence="1">Uncharacterized protein</fullName>
    </submittedName>
</protein>
<comment type="caution">
    <text evidence="1">The sequence shown here is derived from an EMBL/GenBank/DDBJ whole genome shotgun (WGS) entry which is preliminary data.</text>
</comment>
<gene>
    <name evidence="1" type="ORF">BV22DRAFT_1198980</name>
</gene>
<keyword evidence="2" id="KW-1185">Reference proteome</keyword>
<accession>A0ACB8B4G4</accession>
<dbReference type="Proteomes" id="UP000790709">
    <property type="component" value="Unassembled WGS sequence"/>
</dbReference>
<reference evidence="1" key="1">
    <citation type="journal article" date="2021" name="New Phytol.">
        <title>Evolutionary innovations through gain and loss of genes in the ectomycorrhizal Boletales.</title>
        <authorList>
            <person name="Wu G."/>
            <person name="Miyauchi S."/>
            <person name="Morin E."/>
            <person name="Kuo A."/>
            <person name="Drula E."/>
            <person name="Varga T."/>
            <person name="Kohler A."/>
            <person name="Feng B."/>
            <person name="Cao Y."/>
            <person name="Lipzen A."/>
            <person name="Daum C."/>
            <person name="Hundley H."/>
            <person name="Pangilinan J."/>
            <person name="Johnson J."/>
            <person name="Barry K."/>
            <person name="LaButti K."/>
            <person name="Ng V."/>
            <person name="Ahrendt S."/>
            <person name="Min B."/>
            <person name="Choi I.G."/>
            <person name="Park H."/>
            <person name="Plett J.M."/>
            <person name="Magnuson J."/>
            <person name="Spatafora J.W."/>
            <person name="Nagy L.G."/>
            <person name="Henrissat B."/>
            <person name="Grigoriev I.V."/>
            <person name="Yang Z.L."/>
            <person name="Xu J."/>
            <person name="Martin F.M."/>
        </authorList>
    </citation>
    <scope>NUCLEOTIDE SEQUENCE</scope>
    <source>
        <strain evidence="1">KUC20120723A-06</strain>
    </source>
</reference>